<evidence type="ECO:0000313" key="1">
    <source>
        <dbReference type="EMBL" id="KAF3441572.1"/>
    </source>
</evidence>
<dbReference type="AlphaFoldDB" id="A0A8K0E1M6"/>
<proteinExistence type="predicted"/>
<evidence type="ECO:0000313" key="2">
    <source>
        <dbReference type="Proteomes" id="UP000796880"/>
    </source>
</evidence>
<protein>
    <submittedName>
        <fullName evidence="1">Uncharacterized protein</fullName>
    </submittedName>
</protein>
<sequence>MPLRSISVCPHAYGLQMAGGISSLLMAIRTSFDLIFSVRIGLGCLSTVPLIGFGSENPVTFNKAFLSKLAWKLMNKDSFVFVSFALQESEPSDIRFLDRPARFLSYHFEGRFGSSGSPVVRFLG</sequence>
<name>A0A8K0E1M6_9ROSA</name>
<organism evidence="1 2">
    <name type="scientific">Rhamnella rubrinervis</name>
    <dbReference type="NCBI Taxonomy" id="2594499"/>
    <lineage>
        <taxon>Eukaryota</taxon>
        <taxon>Viridiplantae</taxon>
        <taxon>Streptophyta</taxon>
        <taxon>Embryophyta</taxon>
        <taxon>Tracheophyta</taxon>
        <taxon>Spermatophyta</taxon>
        <taxon>Magnoliopsida</taxon>
        <taxon>eudicotyledons</taxon>
        <taxon>Gunneridae</taxon>
        <taxon>Pentapetalae</taxon>
        <taxon>rosids</taxon>
        <taxon>fabids</taxon>
        <taxon>Rosales</taxon>
        <taxon>Rhamnaceae</taxon>
        <taxon>rhamnoid group</taxon>
        <taxon>Rhamneae</taxon>
        <taxon>Rhamnella</taxon>
    </lineage>
</organism>
<keyword evidence="2" id="KW-1185">Reference proteome</keyword>
<accession>A0A8K0E1M6</accession>
<gene>
    <name evidence="1" type="ORF">FNV43_RR15486</name>
</gene>
<dbReference type="EMBL" id="VOIH02000007">
    <property type="protein sequence ID" value="KAF3441572.1"/>
    <property type="molecule type" value="Genomic_DNA"/>
</dbReference>
<dbReference type="Proteomes" id="UP000796880">
    <property type="component" value="Unassembled WGS sequence"/>
</dbReference>
<comment type="caution">
    <text evidence="1">The sequence shown here is derived from an EMBL/GenBank/DDBJ whole genome shotgun (WGS) entry which is preliminary data.</text>
</comment>
<reference evidence="1" key="1">
    <citation type="submission" date="2020-03" db="EMBL/GenBank/DDBJ databases">
        <title>A high-quality chromosome-level genome assembly of a woody plant with both climbing and erect habits, Rhamnella rubrinervis.</title>
        <authorList>
            <person name="Lu Z."/>
            <person name="Yang Y."/>
            <person name="Zhu X."/>
            <person name="Sun Y."/>
        </authorList>
    </citation>
    <scope>NUCLEOTIDE SEQUENCE</scope>
    <source>
        <strain evidence="1">BYM</strain>
        <tissue evidence="1">Leaf</tissue>
    </source>
</reference>